<comment type="caution">
    <text evidence="2">The sequence shown here is derived from an EMBL/GenBank/DDBJ whole genome shotgun (WGS) entry which is preliminary data.</text>
</comment>
<feature type="signal peptide" evidence="1">
    <location>
        <begin position="1"/>
        <end position="32"/>
    </location>
</feature>
<dbReference type="OrthoDB" id="7197847at2"/>
<keyword evidence="1" id="KW-0732">Signal</keyword>
<organism evidence="2 3">
    <name type="scientific">Micromonospora sicca</name>
    <dbReference type="NCBI Taxonomy" id="2202420"/>
    <lineage>
        <taxon>Bacteria</taxon>
        <taxon>Bacillati</taxon>
        <taxon>Actinomycetota</taxon>
        <taxon>Actinomycetes</taxon>
        <taxon>Micromonosporales</taxon>
        <taxon>Micromonosporaceae</taxon>
        <taxon>Micromonospora</taxon>
    </lineage>
</organism>
<dbReference type="EMBL" id="QGKS01000261">
    <property type="protein sequence ID" value="PWR13520.1"/>
    <property type="molecule type" value="Genomic_DNA"/>
</dbReference>
<evidence type="ECO:0000313" key="2">
    <source>
        <dbReference type="EMBL" id="PWR13520.1"/>
    </source>
</evidence>
<evidence type="ECO:0000256" key="1">
    <source>
        <dbReference type="SAM" id="SignalP"/>
    </source>
</evidence>
<proteinExistence type="predicted"/>
<reference evidence="2 3" key="1">
    <citation type="submission" date="2018-05" db="EMBL/GenBank/DDBJ databases">
        <title>Micromonosporas from Atacama Desert.</title>
        <authorList>
            <person name="Carro L."/>
            <person name="Golinska P."/>
            <person name="Klenk H.-P."/>
            <person name="Goodfellow M."/>
        </authorList>
    </citation>
    <scope>NUCLEOTIDE SEQUENCE [LARGE SCALE GENOMIC DNA]</scope>
    <source>
        <strain evidence="2 3">4G51</strain>
    </source>
</reference>
<gene>
    <name evidence="2" type="ORF">DKT69_20470</name>
</gene>
<evidence type="ECO:0008006" key="4">
    <source>
        <dbReference type="Google" id="ProtNLM"/>
    </source>
</evidence>
<evidence type="ECO:0000313" key="3">
    <source>
        <dbReference type="Proteomes" id="UP000246050"/>
    </source>
</evidence>
<protein>
    <recommendedName>
        <fullName evidence="4">Alpha/beta hydrolase</fullName>
    </recommendedName>
</protein>
<dbReference type="Proteomes" id="UP000246050">
    <property type="component" value="Unassembled WGS sequence"/>
</dbReference>
<feature type="chain" id="PRO_5038334126" description="Alpha/beta hydrolase" evidence="1">
    <location>
        <begin position="33"/>
        <end position="85"/>
    </location>
</feature>
<sequence>MRRAVRTLTRRLTLTAALVAAGGMAVPPVAVSAASTTASGRRTITGTIDGADFRVELPQSWNGTLVLYSHGYLPEGCATAGWLAK</sequence>
<dbReference type="AlphaFoldDB" id="A0A317DH53"/>
<name>A0A317DH53_9ACTN</name>
<accession>A0A317DH53</accession>
<dbReference type="RefSeq" id="WP_109803133.1">
    <property type="nucleotide sequence ID" value="NZ_QGKS01000261.1"/>
</dbReference>